<dbReference type="Gene3D" id="1.20.1420.20">
    <property type="entry name" value="M75 peptidase, HXXE motif"/>
    <property type="match status" value="1"/>
</dbReference>
<dbReference type="CDD" id="cd14658">
    <property type="entry name" value="Imelysin-like_IrpA"/>
    <property type="match status" value="1"/>
</dbReference>
<dbReference type="RefSeq" id="WP_168739374.1">
    <property type="nucleotide sequence ID" value="NZ_JABAHZ010000003.1"/>
</dbReference>
<proteinExistence type="predicted"/>
<evidence type="ECO:0000313" key="5">
    <source>
        <dbReference type="EMBL" id="NLR79897.1"/>
    </source>
</evidence>
<keyword evidence="2 3" id="KW-0732">Signal</keyword>
<accession>A0A847SM47</accession>
<dbReference type="GO" id="GO:0030313">
    <property type="term" value="C:cell envelope"/>
    <property type="evidence" value="ECO:0007669"/>
    <property type="project" value="UniProtKB-SubCell"/>
</dbReference>
<dbReference type="EMBL" id="JABAHZ010000003">
    <property type="protein sequence ID" value="NLR79897.1"/>
    <property type="molecule type" value="Genomic_DNA"/>
</dbReference>
<evidence type="ECO:0000256" key="3">
    <source>
        <dbReference type="SAM" id="SignalP"/>
    </source>
</evidence>
<dbReference type="InterPro" id="IPR038352">
    <property type="entry name" value="Imelysin_sf"/>
</dbReference>
<evidence type="ECO:0000259" key="4">
    <source>
        <dbReference type="Pfam" id="PF09375"/>
    </source>
</evidence>
<feature type="signal peptide" evidence="3">
    <location>
        <begin position="1"/>
        <end position="20"/>
    </location>
</feature>
<sequence>MKYIQTALIGFALTSLMSCAKSDKPDTGTSTDFNTLKTNFIADFVSKTAIPGYADLAAKSATFNDKVTILKGAPTEDNLAAAKQAWRDMRSTWEQCEGYLFGPVEDDNLDPSMDTWPVDKTQLDAVLNSNNQLELEDVEKLADALRGYHPIEYILWGADGKRQAKDVNAREMKYITSLTADLKNICNRLATSWTPAGGNYGNKLLTVGANGNPYTKKQDVVIAIVDAMKGICDEVGSNKMKAPFDEKDGTKVESPFSGNSVTDFKNNIVGAYNVYTGTFLGSKGVGLDQLVNAKNAALNKTIQEKFQAAITSFNAITLPYEKAILDAGGQRVQCQNTMNAINALATVLDTDLRDFVVKNITD</sequence>
<feature type="chain" id="PRO_5032435966" description="Imelysin-like domain-containing protein" evidence="3">
    <location>
        <begin position="21"/>
        <end position="362"/>
    </location>
</feature>
<keyword evidence="6" id="KW-1185">Reference proteome</keyword>
<dbReference type="InterPro" id="IPR034982">
    <property type="entry name" value="Imelysin-like_IrpA"/>
</dbReference>
<evidence type="ECO:0000256" key="2">
    <source>
        <dbReference type="ARBA" id="ARBA00022729"/>
    </source>
</evidence>
<evidence type="ECO:0000313" key="6">
    <source>
        <dbReference type="Proteomes" id="UP000552864"/>
    </source>
</evidence>
<dbReference type="Proteomes" id="UP000552864">
    <property type="component" value="Unassembled WGS sequence"/>
</dbReference>
<name>A0A847SM47_9BACT</name>
<comment type="caution">
    <text evidence="5">The sequence shown here is derived from an EMBL/GenBank/DDBJ whole genome shotgun (WGS) entry which is preliminary data.</text>
</comment>
<reference evidence="5 6" key="1">
    <citation type="submission" date="2020-04" db="EMBL/GenBank/DDBJ databases">
        <authorList>
            <person name="Yin C."/>
        </authorList>
    </citation>
    <scope>NUCLEOTIDE SEQUENCE [LARGE SCALE GENOMIC DNA]</scope>
    <source>
        <strain evidence="5 6">Ak56</strain>
    </source>
</reference>
<dbReference type="InterPro" id="IPR018976">
    <property type="entry name" value="Imelysin-like"/>
</dbReference>
<gene>
    <name evidence="5" type="ORF">HGH91_14765</name>
</gene>
<feature type="domain" description="Imelysin-like" evidence="4">
    <location>
        <begin position="49"/>
        <end position="346"/>
    </location>
</feature>
<dbReference type="Pfam" id="PF09375">
    <property type="entry name" value="Peptidase_M75"/>
    <property type="match status" value="1"/>
</dbReference>
<organism evidence="5 6">
    <name type="scientific">Chitinophaga eiseniae</name>
    <dbReference type="NCBI Taxonomy" id="634771"/>
    <lineage>
        <taxon>Bacteria</taxon>
        <taxon>Pseudomonadati</taxon>
        <taxon>Bacteroidota</taxon>
        <taxon>Chitinophagia</taxon>
        <taxon>Chitinophagales</taxon>
        <taxon>Chitinophagaceae</taxon>
        <taxon>Chitinophaga</taxon>
    </lineage>
</organism>
<dbReference type="AlphaFoldDB" id="A0A847SM47"/>
<protein>
    <recommendedName>
        <fullName evidence="4">Imelysin-like domain-containing protein</fullName>
    </recommendedName>
</protein>
<dbReference type="PROSITE" id="PS51257">
    <property type="entry name" value="PROKAR_LIPOPROTEIN"/>
    <property type="match status" value="1"/>
</dbReference>
<evidence type="ECO:0000256" key="1">
    <source>
        <dbReference type="ARBA" id="ARBA00004196"/>
    </source>
</evidence>
<comment type="subcellular location">
    <subcellularLocation>
        <location evidence="1">Cell envelope</location>
    </subcellularLocation>
</comment>